<feature type="domain" description="Protein kinase" evidence="13">
    <location>
        <begin position="963"/>
        <end position="1224"/>
    </location>
</feature>
<dbReference type="PANTHER" id="PTHR21451">
    <property type="entry name" value="HISTONE H3 METHYLTRANSFERASE"/>
    <property type="match status" value="1"/>
</dbReference>
<dbReference type="InterPro" id="IPR000719">
    <property type="entry name" value="Prot_kinase_dom"/>
</dbReference>
<evidence type="ECO:0000256" key="5">
    <source>
        <dbReference type="ARBA" id="ARBA00022679"/>
    </source>
</evidence>
<dbReference type="GO" id="GO:0008270">
    <property type="term" value="F:zinc ion binding"/>
    <property type="evidence" value="ECO:0007669"/>
    <property type="project" value="UniProtKB-KW"/>
</dbReference>
<evidence type="ECO:0000313" key="15">
    <source>
        <dbReference type="EMBL" id="CDW74180.1"/>
    </source>
</evidence>
<dbReference type="GO" id="GO:0006281">
    <property type="term" value="P:DNA repair"/>
    <property type="evidence" value="ECO:0007669"/>
    <property type="project" value="TreeGrafter"/>
</dbReference>
<dbReference type="InterPro" id="IPR029063">
    <property type="entry name" value="SAM-dependent_MTases_sf"/>
</dbReference>
<dbReference type="InterPro" id="IPR030445">
    <property type="entry name" value="H3-K79_meTrfase"/>
</dbReference>
<dbReference type="InterPro" id="IPR036236">
    <property type="entry name" value="Znf_C2H2_sf"/>
</dbReference>
<evidence type="ECO:0000256" key="11">
    <source>
        <dbReference type="PROSITE-ProRule" id="PRU00042"/>
    </source>
</evidence>
<dbReference type="SUPFAM" id="SSF56112">
    <property type="entry name" value="Protein kinase-like (PK-like)"/>
    <property type="match status" value="1"/>
</dbReference>
<gene>
    <name evidence="15" type="primary">Contig2364.g2554</name>
    <name evidence="15" type="ORF">STYLEM_3174</name>
</gene>
<comment type="subcellular location">
    <subcellularLocation>
        <location evidence="1">Nucleus</location>
    </subcellularLocation>
</comment>
<evidence type="ECO:0000256" key="4">
    <source>
        <dbReference type="ARBA" id="ARBA00022603"/>
    </source>
</evidence>
<keyword evidence="4" id="KW-0489">Methyltransferase</keyword>
<organism evidence="15 16">
    <name type="scientific">Stylonychia lemnae</name>
    <name type="common">Ciliate</name>
    <dbReference type="NCBI Taxonomy" id="5949"/>
    <lineage>
        <taxon>Eukaryota</taxon>
        <taxon>Sar</taxon>
        <taxon>Alveolata</taxon>
        <taxon>Ciliophora</taxon>
        <taxon>Intramacronucleata</taxon>
        <taxon>Spirotrichea</taxon>
        <taxon>Stichotrichia</taxon>
        <taxon>Sporadotrichida</taxon>
        <taxon>Oxytrichidae</taxon>
        <taxon>Stylonychinae</taxon>
        <taxon>Stylonychia</taxon>
    </lineage>
</organism>
<dbReference type="GO" id="GO:0140956">
    <property type="term" value="F:histone H3K79 trimethyltransferase activity"/>
    <property type="evidence" value="ECO:0007669"/>
    <property type="project" value="UniProtKB-EC"/>
</dbReference>
<evidence type="ECO:0000256" key="6">
    <source>
        <dbReference type="ARBA" id="ARBA00022691"/>
    </source>
</evidence>
<dbReference type="PANTHER" id="PTHR21451:SF0">
    <property type="entry name" value="HISTONE-LYSINE N-METHYLTRANSFERASE, H3 LYSINE-79 SPECIFIC"/>
    <property type="match status" value="1"/>
</dbReference>
<evidence type="ECO:0000256" key="12">
    <source>
        <dbReference type="SAM" id="Coils"/>
    </source>
</evidence>
<keyword evidence="11" id="KW-0863">Zinc-finger</keyword>
<dbReference type="SUPFAM" id="SSF57667">
    <property type="entry name" value="beta-beta-alpha zinc fingers"/>
    <property type="match status" value="1"/>
</dbReference>
<dbReference type="EC" id="2.1.1.360" evidence="2"/>
<keyword evidence="5" id="KW-0808">Transferase</keyword>
<evidence type="ECO:0000256" key="10">
    <source>
        <dbReference type="ARBA" id="ARBA00047770"/>
    </source>
</evidence>
<dbReference type="AlphaFoldDB" id="A0A077ZW51"/>
<feature type="domain" description="C2H2-type" evidence="14">
    <location>
        <begin position="94"/>
        <end position="122"/>
    </location>
</feature>
<keyword evidence="16" id="KW-1185">Reference proteome</keyword>
<dbReference type="Gene3D" id="3.30.160.60">
    <property type="entry name" value="Classic Zinc Finger"/>
    <property type="match status" value="1"/>
</dbReference>
<dbReference type="Proteomes" id="UP000039865">
    <property type="component" value="Unassembled WGS sequence"/>
</dbReference>
<dbReference type="GO" id="GO:0004672">
    <property type="term" value="F:protein kinase activity"/>
    <property type="evidence" value="ECO:0007669"/>
    <property type="project" value="InterPro"/>
</dbReference>
<dbReference type="Pfam" id="PF00069">
    <property type="entry name" value="Pkinase"/>
    <property type="match status" value="1"/>
</dbReference>
<feature type="domain" description="C2H2-type" evidence="14">
    <location>
        <begin position="54"/>
        <end position="82"/>
    </location>
</feature>
<feature type="coiled-coil region" evidence="12">
    <location>
        <begin position="896"/>
        <end position="933"/>
    </location>
</feature>
<dbReference type="SUPFAM" id="SSF53335">
    <property type="entry name" value="S-adenosyl-L-methionine-dependent methyltransferases"/>
    <property type="match status" value="1"/>
</dbReference>
<evidence type="ECO:0000256" key="8">
    <source>
        <dbReference type="ARBA" id="ARBA00023242"/>
    </source>
</evidence>
<dbReference type="GO" id="GO:0032259">
    <property type="term" value="P:methylation"/>
    <property type="evidence" value="ECO:0007669"/>
    <property type="project" value="UniProtKB-KW"/>
</dbReference>
<name>A0A077ZW51_STYLE</name>
<dbReference type="InterPro" id="IPR025789">
    <property type="entry name" value="DOT1_dom"/>
</dbReference>
<evidence type="ECO:0000256" key="1">
    <source>
        <dbReference type="ARBA" id="ARBA00004123"/>
    </source>
</evidence>
<keyword evidence="11" id="KW-0862">Zinc</keyword>
<dbReference type="PROSITE" id="PS50157">
    <property type="entry name" value="ZINC_FINGER_C2H2_2"/>
    <property type="match status" value="2"/>
</dbReference>
<evidence type="ECO:0000256" key="7">
    <source>
        <dbReference type="ARBA" id="ARBA00022853"/>
    </source>
</evidence>
<evidence type="ECO:0000256" key="2">
    <source>
        <dbReference type="ARBA" id="ARBA00012190"/>
    </source>
</evidence>
<evidence type="ECO:0000256" key="9">
    <source>
        <dbReference type="ARBA" id="ARBA00029821"/>
    </source>
</evidence>
<dbReference type="OrthoDB" id="443402at2759"/>
<dbReference type="Gene3D" id="1.10.510.10">
    <property type="entry name" value="Transferase(Phosphotransferase) domain 1"/>
    <property type="match status" value="1"/>
</dbReference>
<keyword evidence="11" id="KW-0479">Metal-binding</keyword>
<keyword evidence="12" id="KW-0175">Coiled coil</keyword>
<keyword evidence="7" id="KW-0156">Chromatin regulator</keyword>
<proteinExistence type="predicted"/>
<evidence type="ECO:0000313" key="16">
    <source>
        <dbReference type="Proteomes" id="UP000039865"/>
    </source>
</evidence>
<dbReference type="PROSITE" id="PS50011">
    <property type="entry name" value="PROTEIN_KINASE_DOM"/>
    <property type="match status" value="1"/>
</dbReference>
<dbReference type="SMART" id="SM00355">
    <property type="entry name" value="ZnF_C2H2"/>
    <property type="match status" value="2"/>
</dbReference>
<protein>
    <recommendedName>
        <fullName evidence="3">Histone-lysine N-methyltransferase, H3 lysine-79 specific</fullName>
        <ecNumber evidence="2">2.1.1.360</ecNumber>
    </recommendedName>
    <alternativeName>
        <fullName evidence="9">Histone H3-K79 methyltransferase</fullName>
    </alternativeName>
</protein>
<dbReference type="InterPro" id="IPR013087">
    <property type="entry name" value="Znf_C2H2_type"/>
</dbReference>
<dbReference type="GO" id="GO:0000077">
    <property type="term" value="P:DNA damage checkpoint signaling"/>
    <property type="evidence" value="ECO:0007669"/>
    <property type="project" value="TreeGrafter"/>
</dbReference>
<evidence type="ECO:0000259" key="13">
    <source>
        <dbReference type="PROSITE" id="PS50011"/>
    </source>
</evidence>
<dbReference type="PROSITE" id="PS00028">
    <property type="entry name" value="ZINC_FINGER_C2H2_1"/>
    <property type="match status" value="1"/>
</dbReference>
<reference evidence="15 16" key="1">
    <citation type="submission" date="2014-06" db="EMBL/GenBank/DDBJ databases">
        <authorList>
            <person name="Swart Estienne"/>
        </authorList>
    </citation>
    <scope>NUCLEOTIDE SEQUENCE [LARGE SCALE GENOMIC DNA]</scope>
    <source>
        <strain evidence="15 16">130c</strain>
    </source>
</reference>
<dbReference type="EMBL" id="CCKQ01003074">
    <property type="protein sequence ID" value="CDW74180.1"/>
    <property type="molecule type" value="Genomic_DNA"/>
</dbReference>
<dbReference type="Gene3D" id="3.40.50.150">
    <property type="entry name" value="Vaccinia Virus protein VP39"/>
    <property type="match status" value="1"/>
</dbReference>
<evidence type="ECO:0000256" key="3">
    <source>
        <dbReference type="ARBA" id="ARBA00020987"/>
    </source>
</evidence>
<dbReference type="Pfam" id="PF08123">
    <property type="entry name" value="DOT1"/>
    <property type="match status" value="1"/>
</dbReference>
<keyword evidence="6" id="KW-0949">S-adenosyl-L-methionine</keyword>
<keyword evidence="8" id="KW-0539">Nucleus</keyword>
<dbReference type="GO" id="GO:0005524">
    <property type="term" value="F:ATP binding"/>
    <property type="evidence" value="ECO:0007669"/>
    <property type="project" value="InterPro"/>
</dbReference>
<dbReference type="InParanoid" id="A0A077ZW51"/>
<dbReference type="GO" id="GO:0005634">
    <property type="term" value="C:nucleus"/>
    <property type="evidence" value="ECO:0007669"/>
    <property type="project" value="UniProtKB-SubCell"/>
</dbReference>
<accession>A0A077ZW51</accession>
<sequence>MVTPELESHLHIARSTYGSSATFLHILNIDHASSPSSIISHFTSQVKKVMVRDYKCQECNKVFEFPQSLRKHNFKYHEDKVHQARQHLASKRTQNCEHCGNGFMSKDSLRNHKRKCLIGMRYSQILAIEQQNPIENQVLSKDNTLDSQTLGAPASDDEQQDYLEIHPLEEFKLGGLPPKILKSMSPHQDRHKQSKPQVEKTFRTTTKDTSIDLMNASTDISLNPSKETKCLIYTQNQVVDLSKQNSNYPRAMHLGQSQRTCSIRLTPKKRSYGSIQHVSDVVLQIAKFIDDNPAHSNVGGPAKSDMLSSISRVSEDHMNQSNSTITDIAALVVKDQSNLEPPQVCDVQLRINKFRTSMYNFISSKTNLDWSYQEIIPRESQPTPVHMTRSKGKVAPDDQLDGTDSQICYGEATQGCIQQLIKILQDIGISSTSTFVDIGSGYGKVVIDIAISTPMLSYGIECSIKRARLSNECLAELQSSNANDKDILECLNRVQFQHLNLCNLKSLSAPDGAPITHLYSFNVRFSFKDNITLAKLINKTKHLQVFAWCKDERTTLGPLEVKNYKLHSRFSMTMQGSGERHMLYIYKSTRLGEINKMINANDDLPQSSLNITNKVGNQPEVDPPRARASSCHEQIQQNLSNQVSLDEDMQNIQEFQLNDQEKANYLILRQNIGAGTAREILQKKHVLQMKKQQTLETIHLESALNKVQRFNKFFGIVRVALAHKNKVKIEDIYRQDATIRKDLLEEVPLAKFIEEIQSLSQLAPGWFEVKIMNDGSKWIAAQNKQKANDVRQAIARILDQAPSTTRGVEVHSTQSIHVPQPKDEQVNIANILNQLELHYQINHEVADKWTKVSNLLEGVVLVEESESEVELTQSDQKHVDQLMKIYKYDKKQEEHVATINQSYLKLKREMKLVEKQKRKNQQMAKTLAQMQNNYYIHQSQTAILANQHHLDMMNKLYGERFNLKVERTLPSDFFSMRYLCTRVNQGQPLNSHQSIECILKVSHRPSDSLYNAYTQAQNIKGSIQRQRLWNAVLPEASEFEDRIYEVYPYRGTDLASFAERIKRNVDQQSKAILNLICLMKDLHHKKLNHGSLSDRCISFSGDCEVYIDSWGYPLNVQHHDSVFQLIKNFAAPEQFYSNSNTQEVDCFSVGVICYYIIHRKLPYSKEEMQLWNTGKPCGSNRIAECDEPMCKQTIGFLRKLLKRDPKNRWQLHQVVQDQQYQALLEQNQNQIRSLQQ</sequence>
<evidence type="ECO:0000259" key="14">
    <source>
        <dbReference type="PROSITE" id="PS50157"/>
    </source>
</evidence>
<comment type="catalytic activity">
    <reaction evidence="10">
        <text>L-lysyl(79)-[histone H3] + 3 S-adenosyl-L-methionine = N(6),N(6),N(6)-trimethyl-L-lysyl(79)-[histone H3] + 3 S-adenosyl-L-homocysteine + 3 H(+)</text>
        <dbReference type="Rhea" id="RHEA:60328"/>
        <dbReference type="Rhea" id="RHEA-COMP:15549"/>
        <dbReference type="Rhea" id="RHEA-COMP:15552"/>
        <dbReference type="ChEBI" id="CHEBI:15378"/>
        <dbReference type="ChEBI" id="CHEBI:29969"/>
        <dbReference type="ChEBI" id="CHEBI:57856"/>
        <dbReference type="ChEBI" id="CHEBI:59789"/>
        <dbReference type="ChEBI" id="CHEBI:61961"/>
        <dbReference type="EC" id="2.1.1.360"/>
    </reaction>
</comment>
<dbReference type="InterPro" id="IPR011009">
    <property type="entry name" value="Kinase-like_dom_sf"/>
</dbReference>
<dbReference type="SMART" id="SM00220">
    <property type="entry name" value="S_TKc"/>
    <property type="match status" value="1"/>
</dbReference>